<dbReference type="EMBL" id="KN819815">
    <property type="protein sequence ID" value="KIJ07678.1"/>
    <property type="molecule type" value="Genomic_DNA"/>
</dbReference>
<dbReference type="AlphaFoldDB" id="A0A0C9T9C2"/>
<dbReference type="GO" id="GO:0006883">
    <property type="term" value="P:intracellular sodium ion homeostasis"/>
    <property type="evidence" value="ECO:0007669"/>
    <property type="project" value="TreeGrafter"/>
</dbReference>
<reference evidence="5 6" key="1">
    <citation type="submission" date="2014-06" db="EMBL/GenBank/DDBJ databases">
        <authorList>
            <consortium name="DOE Joint Genome Institute"/>
            <person name="Kuo A."/>
            <person name="Kohler A."/>
            <person name="Nagy L.G."/>
            <person name="Floudas D."/>
            <person name="Copeland A."/>
            <person name="Barry K.W."/>
            <person name="Cichocki N."/>
            <person name="Veneault-Fourrey C."/>
            <person name="LaButti K."/>
            <person name="Lindquist E.A."/>
            <person name="Lipzen A."/>
            <person name="Lundell T."/>
            <person name="Morin E."/>
            <person name="Murat C."/>
            <person name="Sun H."/>
            <person name="Tunlid A."/>
            <person name="Henrissat B."/>
            <person name="Grigoriev I.V."/>
            <person name="Hibbett D.S."/>
            <person name="Martin F."/>
            <person name="Nordberg H.P."/>
            <person name="Cantor M.N."/>
            <person name="Hua S.X."/>
        </authorList>
    </citation>
    <scope>NUCLEOTIDE SEQUENCE [LARGE SCALE GENOMIC DNA]</scope>
    <source>
        <strain evidence="5 6">ATCC 200175</strain>
    </source>
</reference>
<keyword evidence="3" id="KW-0812">Transmembrane</keyword>
<reference evidence="6" key="2">
    <citation type="submission" date="2015-01" db="EMBL/GenBank/DDBJ databases">
        <title>Evolutionary Origins and Diversification of the Mycorrhizal Mutualists.</title>
        <authorList>
            <consortium name="DOE Joint Genome Institute"/>
            <consortium name="Mycorrhizal Genomics Consortium"/>
            <person name="Kohler A."/>
            <person name="Kuo A."/>
            <person name="Nagy L.G."/>
            <person name="Floudas D."/>
            <person name="Copeland A."/>
            <person name="Barry K.W."/>
            <person name="Cichocki N."/>
            <person name="Veneault-Fourrey C."/>
            <person name="LaButti K."/>
            <person name="Lindquist E.A."/>
            <person name="Lipzen A."/>
            <person name="Lundell T."/>
            <person name="Morin E."/>
            <person name="Murat C."/>
            <person name="Riley R."/>
            <person name="Ohm R."/>
            <person name="Sun H."/>
            <person name="Tunlid A."/>
            <person name="Henrissat B."/>
            <person name="Grigoriev I.V."/>
            <person name="Hibbett D.S."/>
            <person name="Martin F."/>
        </authorList>
    </citation>
    <scope>NUCLEOTIDE SEQUENCE [LARGE SCALE GENOMIC DNA]</scope>
    <source>
        <strain evidence="6">ATCC 200175</strain>
    </source>
</reference>
<name>A0A0C9T9C2_PAXIN</name>
<keyword evidence="3" id="KW-1133">Transmembrane helix</keyword>
<keyword evidence="3" id="KW-0472">Membrane</keyword>
<evidence type="ECO:0000313" key="5">
    <source>
        <dbReference type="EMBL" id="KIJ07678.1"/>
    </source>
</evidence>
<dbReference type="GO" id="GO:0030007">
    <property type="term" value="P:intracellular potassium ion homeostasis"/>
    <property type="evidence" value="ECO:0007669"/>
    <property type="project" value="TreeGrafter"/>
</dbReference>
<dbReference type="GO" id="GO:1990573">
    <property type="term" value="P:potassium ion import across plasma membrane"/>
    <property type="evidence" value="ECO:0007669"/>
    <property type="project" value="TreeGrafter"/>
</dbReference>
<protein>
    <recommendedName>
        <fullName evidence="4">Cation-transporting P-type ATPase C-terminal domain-containing protein</fullName>
    </recommendedName>
</protein>
<dbReference type="PANTHER" id="PTHR43294:SF21">
    <property type="entry name" value="CATION TRANSPORTING ATPASE"/>
    <property type="match status" value="1"/>
</dbReference>
<dbReference type="PANTHER" id="PTHR43294">
    <property type="entry name" value="SODIUM/POTASSIUM-TRANSPORTING ATPASE SUBUNIT ALPHA"/>
    <property type="match status" value="1"/>
</dbReference>
<proteinExistence type="predicted"/>
<comment type="subcellular location">
    <subcellularLocation>
        <location evidence="1">Cell membrane</location>
        <topology evidence="1">Multi-pass membrane protein</topology>
    </subcellularLocation>
</comment>
<dbReference type="SUPFAM" id="SSF81665">
    <property type="entry name" value="Calcium ATPase, transmembrane domain M"/>
    <property type="match status" value="1"/>
</dbReference>
<evidence type="ECO:0000313" key="6">
    <source>
        <dbReference type="Proteomes" id="UP000053647"/>
    </source>
</evidence>
<dbReference type="OrthoDB" id="2681474at2759"/>
<organism evidence="5 6">
    <name type="scientific">Paxillus involutus ATCC 200175</name>
    <dbReference type="NCBI Taxonomy" id="664439"/>
    <lineage>
        <taxon>Eukaryota</taxon>
        <taxon>Fungi</taxon>
        <taxon>Dikarya</taxon>
        <taxon>Basidiomycota</taxon>
        <taxon>Agaricomycotina</taxon>
        <taxon>Agaricomycetes</taxon>
        <taxon>Agaricomycetidae</taxon>
        <taxon>Boletales</taxon>
        <taxon>Paxilineae</taxon>
        <taxon>Paxillaceae</taxon>
        <taxon>Paxillus</taxon>
    </lineage>
</organism>
<dbReference type="Proteomes" id="UP000053647">
    <property type="component" value="Unassembled WGS sequence"/>
</dbReference>
<dbReference type="InterPro" id="IPR023298">
    <property type="entry name" value="ATPase_P-typ_TM_dom_sf"/>
</dbReference>
<dbReference type="GO" id="GO:0036376">
    <property type="term" value="P:sodium ion export across plasma membrane"/>
    <property type="evidence" value="ECO:0007669"/>
    <property type="project" value="TreeGrafter"/>
</dbReference>
<dbReference type="GO" id="GO:0005391">
    <property type="term" value="F:P-type sodium:potassium-exchanging transporter activity"/>
    <property type="evidence" value="ECO:0007669"/>
    <property type="project" value="TreeGrafter"/>
</dbReference>
<dbReference type="HOGENOM" id="CLU_1778068_0_0_1"/>
<dbReference type="GO" id="GO:0005886">
    <property type="term" value="C:plasma membrane"/>
    <property type="evidence" value="ECO:0007669"/>
    <property type="project" value="UniProtKB-SubCell"/>
</dbReference>
<evidence type="ECO:0000256" key="3">
    <source>
        <dbReference type="SAM" id="Phobius"/>
    </source>
</evidence>
<dbReference type="Gene3D" id="1.20.1110.10">
    <property type="entry name" value="Calcium-transporting ATPase, transmembrane domain"/>
    <property type="match status" value="1"/>
</dbReference>
<gene>
    <name evidence="5" type="ORF">PAXINDRAFT_102860</name>
</gene>
<dbReference type="Pfam" id="PF00689">
    <property type="entry name" value="Cation_ATPase_C"/>
    <property type="match status" value="1"/>
</dbReference>
<keyword evidence="2" id="KW-1003">Cell membrane</keyword>
<feature type="domain" description="Cation-transporting P-type ATPase C-terminal" evidence="4">
    <location>
        <begin position="24"/>
        <end position="132"/>
    </location>
</feature>
<feature type="transmembrane region" description="Helical" evidence="3">
    <location>
        <begin position="40"/>
        <end position="56"/>
    </location>
</feature>
<dbReference type="InterPro" id="IPR006068">
    <property type="entry name" value="ATPase_P-typ_cation-transptr_C"/>
</dbReference>
<keyword evidence="6" id="KW-1185">Reference proteome</keyword>
<evidence type="ECO:0000256" key="1">
    <source>
        <dbReference type="ARBA" id="ARBA00004651"/>
    </source>
</evidence>
<feature type="transmembrane region" description="Helical" evidence="3">
    <location>
        <begin position="107"/>
        <end position="125"/>
    </location>
</feature>
<evidence type="ECO:0000259" key="4">
    <source>
        <dbReference type="Pfam" id="PF00689"/>
    </source>
</evidence>
<feature type="transmembrane region" description="Helical" evidence="3">
    <location>
        <begin position="76"/>
        <end position="95"/>
    </location>
</feature>
<sequence>MKQNGLTFYDVILVYNKWGDGWQGFTLEELTQLVNTGQCIYYVTMVFMQYGVLLAIRNRRVSILQSNPLWGPRKNLIVPLGMIGTMLIAVTNLYGPGLQSVFSTTPIPAMFWGPPFGFALAILTVDEVRKLIVRTYPKSIIAKMAW</sequence>
<dbReference type="GO" id="GO:1902600">
    <property type="term" value="P:proton transmembrane transport"/>
    <property type="evidence" value="ECO:0007669"/>
    <property type="project" value="TreeGrafter"/>
</dbReference>
<dbReference type="InterPro" id="IPR050510">
    <property type="entry name" value="Cation_transp_ATPase_P-type"/>
</dbReference>
<evidence type="ECO:0000256" key="2">
    <source>
        <dbReference type="ARBA" id="ARBA00022475"/>
    </source>
</evidence>
<accession>A0A0C9T9C2</accession>